<dbReference type="AlphaFoldDB" id="J9GQ45"/>
<name>J9GQ45_9ZZZZ</name>
<accession>J9GQ45</accession>
<reference evidence="1" key="1">
    <citation type="journal article" date="2012" name="PLoS ONE">
        <title>Gene sets for utilization of primary and secondary nutrition supplies in the distal gut of endangered iberian lynx.</title>
        <authorList>
            <person name="Alcaide M."/>
            <person name="Messina E."/>
            <person name="Richter M."/>
            <person name="Bargiela R."/>
            <person name="Peplies J."/>
            <person name="Huws S.A."/>
            <person name="Newbold C.J."/>
            <person name="Golyshin P.N."/>
            <person name="Simon M.A."/>
            <person name="Lopez G."/>
            <person name="Yakimov M.M."/>
            <person name="Ferrer M."/>
        </authorList>
    </citation>
    <scope>NUCLEOTIDE SEQUENCE</scope>
</reference>
<proteinExistence type="predicted"/>
<dbReference type="EMBL" id="AMCI01001776">
    <property type="protein sequence ID" value="EJX04528.1"/>
    <property type="molecule type" value="Genomic_DNA"/>
</dbReference>
<gene>
    <name evidence="1" type="ORF">EVA_07366</name>
</gene>
<sequence length="64" mass="7317">MQADACNVDLSKGLTVSTQMLAASSDLSYFMRCRMRRPFWEENSHPFCFVFATPGKERLTGYCN</sequence>
<evidence type="ECO:0000313" key="1">
    <source>
        <dbReference type="EMBL" id="EJX04528.1"/>
    </source>
</evidence>
<organism evidence="1">
    <name type="scientific">gut metagenome</name>
    <dbReference type="NCBI Taxonomy" id="749906"/>
    <lineage>
        <taxon>unclassified sequences</taxon>
        <taxon>metagenomes</taxon>
        <taxon>organismal metagenomes</taxon>
    </lineage>
</organism>
<comment type="caution">
    <text evidence="1">The sequence shown here is derived from an EMBL/GenBank/DDBJ whole genome shotgun (WGS) entry which is preliminary data.</text>
</comment>
<protein>
    <submittedName>
        <fullName evidence="1">Uncharacterized protein</fullName>
    </submittedName>
</protein>